<dbReference type="EMBL" id="JANPWZ010001162">
    <property type="protein sequence ID" value="KAJ3568171.1"/>
    <property type="molecule type" value="Genomic_DNA"/>
</dbReference>
<keyword evidence="2" id="KW-0812">Transmembrane</keyword>
<evidence type="ECO:0000256" key="1">
    <source>
        <dbReference type="SAM" id="MobiDB-lite"/>
    </source>
</evidence>
<name>A0A9W8TKC2_9PEZI</name>
<proteinExistence type="predicted"/>
<evidence type="ECO:0000256" key="2">
    <source>
        <dbReference type="SAM" id="Phobius"/>
    </source>
</evidence>
<dbReference type="AlphaFoldDB" id="A0A9W8TKC2"/>
<feature type="region of interest" description="Disordered" evidence="1">
    <location>
        <begin position="1"/>
        <end position="24"/>
    </location>
</feature>
<keyword evidence="2" id="KW-0472">Membrane</keyword>
<feature type="region of interest" description="Disordered" evidence="1">
    <location>
        <begin position="38"/>
        <end position="117"/>
    </location>
</feature>
<accession>A0A9W8TKC2</accession>
<protein>
    <submittedName>
        <fullName evidence="3">Uncharacterized protein</fullName>
    </submittedName>
</protein>
<organism evidence="3 4">
    <name type="scientific">Xylaria arbuscula</name>
    <dbReference type="NCBI Taxonomy" id="114810"/>
    <lineage>
        <taxon>Eukaryota</taxon>
        <taxon>Fungi</taxon>
        <taxon>Dikarya</taxon>
        <taxon>Ascomycota</taxon>
        <taxon>Pezizomycotina</taxon>
        <taxon>Sordariomycetes</taxon>
        <taxon>Xylariomycetidae</taxon>
        <taxon>Xylariales</taxon>
        <taxon>Xylariaceae</taxon>
        <taxon>Xylaria</taxon>
    </lineage>
</organism>
<keyword evidence="2" id="KW-1133">Transmembrane helix</keyword>
<evidence type="ECO:0000313" key="3">
    <source>
        <dbReference type="EMBL" id="KAJ3568171.1"/>
    </source>
</evidence>
<feature type="compositionally biased region" description="Basic and acidic residues" evidence="1">
    <location>
        <begin position="88"/>
        <end position="112"/>
    </location>
</feature>
<comment type="caution">
    <text evidence="3">The sequence shown here is derived from an EMBL/GenBank/DDBJ whole genome shotgun (WGS) entry which is preliminary data.</text>
</comment>
<gene>
    <name evidence="3" type="ORF">NPX13_g6512</name>
</gene>
<feature type="compositionally biased region" description="Basic and acidic residues" evidence="1">
    <location>
        <begin position="1"/>
        <end position="13"/>
    </location>
</feature>
<feature type="compositionally biased region" description="Low complexity" evidence="1">
    <location>
        <begin position="75"/>
        <end position="87"/>
    </location>
</feature>
<evidence type="ECO:0000313" key="4">
    <source>
        <dbReference type="Proteomes" id="UP001148614"/>
    </source>
</evidence>
<sequence length="180" mass="19833">MPRQVKKMEDNWSTKDPNTDQPFLLQLNEEDVALIRTNFTDVGRRSHPKNMTSTLSGSPIPEKTDAGTQTQSLYTDSSTASAPSSADRFPDLNKKRRQDDKNSDDKPEDKLDGSPISITYCRVTDGNISLNQTHNGSRAESSTHSHAYPHGSMVMRGLTIVGMVGVSCLVWMSQVKPGAH</sequence>
<reference evidence="3" key="1">
    <citation type="submission" date="2022-07" db="EMBL/GenBank/DDBJ databases">
        <title>Genome Sequence of Xylaria arbuscula.</title>
        <authorList>
            <person name="Buettner E."/>
        </authorList>
    </citation>
    <scope>NUCLEOTIDE SEQUENCE</scope>
    <source>
        <strain evidence="3">VT107</strain>
    </source>
</reference>
<feature type="transmembrane region" description="Helical" evidence="2">
    <location>
        <begin position="153"/>
        <end position="172"/>
    </location>
</feature>
<dbReference type="Proteomes" id="UP001148614">
    <property type="component" value="Unassembled WGS sequence"/>
</dbReference>
<keyword evidence="4" id="KW-1185">Reference proteome</keyword>